<proteinExistence type="predicted"/>
<evidence type="ECO:0008006" key="3">
    <source>
        <dbReference type="Google" id="ProtNLM"/>
    </source>
</evidence>
<protein>
    <recommendedName>
        <fullName evidence="3">Butirosin biosynthesis protein H N-terminal domain-containing protein</fullName>
    </recommendedName>
</protein>
<dbReference type="AlphaFoldDB" id="A0A855ILQ4"/>
<accession>A0A855ILQ4</accession>
<evidence type="ECO:0000313" key="1">
    <source>
        <dbReference type="EMBL" id="PMM55450.1"/>
    </source>
</evidence>
<evidence type="ECO:0000313" key="2">
    <source>
        <dbReference type="Proteomes" id="UP000235554"/>
    </source>
</evidence>
<gene>
    <name evidence="1" type="ORF">BCT50_10910</name>
</gene>
<organism evidence="1 2">
    <name type="scientific">Vibrio lentus</name>
    <dbReference type="NCBI Taxonomy" id="136468"/>
    <lineage>
        <taxon>Bacteria</taxon>
        <taxon>Pseudomonadati</taxon>
        <taxon>Pseudomonadota</taxon>
        <taxon>Gammaproteobacteria</taxon>
        <taxon>Vibrionales</taxon>
        <taxon>Vibrionaceae</taxon>
        <taxon>Vibrio</taxon>
    </lineage>
</organism>
<sequence length="356" mass="41837">MDFPVNSTSKAKFFHPYQNYPKLESPNCFLATLSCFISNNHKVNDLDLAHLEHEFHLFNNDNFDISGIHSNMSIQPGWDMSSTESVLSHRVIKNIRSRYGFKVSRLKITNFQDLDKFLLSKDYHLMSVIDPFFIEESPYFNKDHAFSVCIINGKDSNNCTYSFIERKHQQSNISFEGFKNNFNYFLESNGYLDIYVVDRENTDFHIDHISLSDDLSRIISNLKSSSSRLGLNAIQNFTAQYKHLLKNDTPFLVPWTERCFGERHANALFFRALLNEQHYLANYFIEDVEKIIKCYEELADLWRAFEMFHYFSVSQNSVKTLYRNIPILEEICTKESLVAKKMDDFQQQLENLTTNK</sequence>
<dbReference type="Proteomes" id="UP000235554">
    <property type="component" value="Unassembled WGS sequence"/>
</dbReference>
<reference evidence="2" key="1">
    <citation type="submission" date="2016-07" db="EMBL/GenBank/DDBJ databases">
        <title>Nontailed viruses are major unrecognized killers of bacteria in the ocean.</title>
        <authorList>
            <person name="Kauffman K."/>
            <person name="Hussain F."/>
            <person name="Yang J."/>
            <person name="Arevalo P."/>
            <person name="Brown J."/>
            <person name="Cutler M."/>
            <person name="Kelly L."/>
            <person name="Polz M.F."/>
        </authorList>
    </citation>
    <scope>NUCLEOTIDE SEQUENCE [LARGE SCALE GENOMIC DNA]</scope>
    <source>
        <strain evidence="2">10N.261.48.A1</strain>
    </source>
</reference>
<dbReference type="EMBL" id="MCZJ01000045">
    <property type="protein sequence ID" value="PMM55450.1"/>
    <property type="molecule type" value="Genomic_DNA"/>
</dbReference>
<name>A0A855ILQ4_9VIBR</name>
<comment type="caution">
    <text evidence="1">The sequence shown here is derived from an EMBL/GenBank/DDBJ whole genome shotgun (WGS) entry which is preliminary data.</text>
</comment>